<reference evidence="2" key="1">
    <citation type="submission" date="2023-03" db="EMBL/GenBank/DDBJ databases">
        <title>Andean soil-derived lignocellulolytic bacterial consortium as a source of novel taxa and putative plastic-active enzymes.</title>
        <authorList>
            <person name="Diaz-Garcia L."/>
            <person name="Chuvochina M."/>
            <person name="Feuerriegel G."/>
            <person name="Bunk B."/>
            <person name="Sproer C."/>
            <person name="Streit W.R."/>
            <person name="Rodriguez L.M."/>
            <person name="Overmann J."/>
            <person name="Jimenez D.J."/>
        </authorList>
    </citation>
    <scope>NUCLEOTIDE SEQUENCE</scope>
    <source>
        <strain evidence="2">MAG 2441</strain>
    </source>
</reference>
<name>A0AA95EWT7_9BACL</name>
<protein>
    <submittedName>
        <fullName evidence="2">AIPR family protein</fullName>
    </submittedName>
</protein>
<dbReference type="EMBL" id="CP119317">
    <property type="protein sequence ID" value="WEK54356.1"/>
    <property type="molecule type" value="Genomic_DNA"/>
</dbReference>
<proteinExistence type="predicted"/>
<evidence type="ECO:0000313" key="2">
    <source>
        <dbReference type="EMBL" id="WEK54356.1"/>
    </source>
</evidence>
<dbReference type="AlphaFoldDB" id="A0AA95EWT7"/>
<organism evidence="2 3">
    <name type="scientific">Candidatus Cohnella colombiensis</name>
    <dbReference type="NCBI Taxonomy" id="3121368"/>
    <lineage>
        <taxon>Bacteria</taxon>
        <taxon>Bacillati</taxon>
        <taxon>Bacillota</taxon>
        <taxon>Bacilli</taxon>
        <taxon>Bacillales</taxon>
        <taxon>Paenibacillaceae</taxon>
        <taxon>Cohnella</taxon>
    </lineage>
</organism>
<evidence type="ECO:0000313" key="3">
    <source>
        <dbReference type="Proteomes" id="UP001178662"/>
    </source>
</evidence>
<dbReference type="Pfam" id="PF10592">
    <property type="entry name" value="AIPR"/>
    <property type="match status" value="1"/>
</dbReference>
<evidence type="ECO:0000259" key="1">
    <source>
        <dbReference type="Pfam" id="PF10592"/>
    </source>
</evidence>
<dbReference type="InterPro" id="IPR018891">
    <property type="entry name" value="AIPR_C"/>
</dbReference>
<feature type="domain" description="Abortive phage infection protein C-terminal" evidence="1">
    <location>
        <begin position="256"/>
        <end position="538"/>
    </location>
</feature>
<sequence length="680" mass="78332">MAKNDVILLDGILEERVNEKIPSTLKDEAFEFLATEQILKDFDLSADEILNGSVDGRNDGGIDGFYIIVNGHLLTETDSFFWPKANAELEVHIITCKHHDTFKQQTLDSLIASLTELFDFGITEKDLKGDYNNDLLEMRKDFIFAYKKLSSTLARFNIKLSYGSRGDTNNIGENISARARQIESICKNCFSSCSVSFQFWGCTELLNAYRKIKKYGLDLSFQESLSQGEQYVVLTKIDDYYKFLTDEEQKLRMYLFDSNVRDYMGLNPVNGDILNTLKSTESPNFWWLNNGITILATSANIVGKTIHIENVQIVNGLQTSESIYRYFTGVGSDYTDRCVLVKIIVTNSVEVRDEIIRATNNQTEVALASLHATDKIQRDIEDILYSDGLYYERRINYYLNQGVPKSSIFNPLYLASAFVNLILKQPHKAVSLKNKFMRNDKNYALVFSEKTNLKVWPVLARIMRATDFELENLRPKKSTSNDNFLKSTRQLTAFITVARLIGTFNFSINDLIMFDLAKYEAVEIKKTWELISESLEAHWQKKLWRQKDFTSNLCLLAAKKNGIKDYEAFYKRKDPMNEFEPKPRLARKKVLDEEFITLINSLLPPQPWKPGIHYRIARDINRHPALVSRAIQVLIKQGVRHKQVDGIVYDQDGRVLSFDSERVDPIVLERSMSLKLERLD</sequence>
<keyword evidence="3" id="KW-1185">Reference proteome</keyword>
<gene>
    <name evidence="2" type="ORF">P0Y55_17760</name>
</gene>
<dbReference type="Proteomes" id="UP001178662">
    <property type="component" value="Chromosome"/>
</dbReference>
<accession>A0AA95EWT7</accession>